<dbReference type="SUPFAM" id="SSF160350">
    <property type="entry name" value="Rnp2-like"/>
    <property type="match status" value="1"/>
</dbReference>
<keyword evidence="2" id="KW-0819">tRNA processing</keyword>
<evidence type="ECO:0000256" key="2">
    <source>
        <dbReference type="ARBA" id="ARBA00022694"/>
    </source>
</evidence>
<protein>
    <submittedName>
        <fullName evidence="3">Ribonuclease P/MRP protein subunit POP5</fullName>
    </submittedName>
</protein>
<evidence type="ECO:0000256" key="1">
    <source>
        <dbReference type="ARBA" id="ARBA00010800"/>
    </source>
</evidence>
<reference evidence="3 4" key="1">
    <citation type="submission" date="2017-01" db="EMBL/GenBank/DDBJ databases">
        <authorList>
            <person name="Mah S.A."/>
            <person name="Swanson W.J."/>
            <person name="Moy G.W."/>
            <person name="Vacquier V.D."/>
        </authorList>
    </citation>
    <scope>NUCLEOTIDE SEQUENCE [LARGE SCALE GENOMIC DNA]</scope>
    <source>
        <strain evidence="3 4">GSMNP</strain>
    </source>
</reference>
<keyword evidence="4" id="KW-1185">Reference proteome</keyword>
<dbReference type="Pfam" id="PF01900">
    <property type="entry name" value="RNase_P_Rpp14"/>
    <property type="match status" value="1"/>
</dbReference>
<accession>A0A1R1Y598</accession>
<dbReference type="GO" id="GO:0030681">
    <property type="term" value="C:multimeric ribonuclease P complex"/>
    <property type="evidence" value="ECO:0007669"/>
    <property type="project" value="TreeGrafter"/>
</dbReference>
<proteinExistence type="inferred from homology"/>
<dbReference type="PANTHER" id="PTHR15441:SF2">
    <property type="entry name" value="RIBONUCLEASE P_MRP PROTEIN SUBUNIT POP5"/>
    <property type="match status" value="1"/>
</dbReference>
<dbReference type="OrthoDB" id="24745at2759"/>
<comment type="caution">
    <text evidence="3">The sequence shown here is derived from an EMBL/GenBank/DDBJ whole genome shotgun (WGS) entry which is preliminary data.</text>
</comment>
<dbReference type="GO" id="GO:0001682">
    <property type="term" value="P:tRNA 5'-leader removal"/>
    <property type="evidence" value="ECO:0007669"/>
    <property type="project" value="InterPro"/>
</dbReference>
<sequence length="91" mass="10388">MGIVRVSRDNYRMLWASMTMISQIKTYFCRFTVIHVSGSINKCQKAAIQNDKRLILNLCRAELKPGAEYTVGVKEKKFLMDSESSIKALDP</sequence>
<name>A0A1R1Y598_9FUNG</name>
<organism evidence="3 4">
    <name type="scientific">Smittium culicis</name>
    <dbReference type="NCBI Taxonomy" id="133412"/>
    <lineage>
        <taxon>Eukaryota</taxon>
        <taxon>Fungi</taxon>
        <taxon>Fungi incertae sedis</taxon>
        <taxon>Zoopagomycota</taxon>
        <taxon>Kickxellomycotina</taxon>
        <taxon>Harpellomycetes</taxon>
        <taxon>Harpellales</taxon>
        <taxon>Legeriomycetaceae</taxon>
        <taxon>Smittium</taxon>
    </lineage>
</organism>
<dbReference type="GO" id="GO:0000172">
    <property type="term" value="C:ribonuclease MRP complex"/>
    <property type="evidence" value="ECO:0007669"/>
    <property type="project" value="TreeGrafter"/>
</dbReference>
<evidence type="ECO:0000313" key="3">
    <source>
        <dbReference type="EMBL" id="OMJ22157.1"/>
    </source>
</evidence>
<gene>
    <name evidence="3" type="ORF">AYI70_g3052</name>
</gene>
<dbReference type="Proteomes" id="UP000187283">
    <property type="component" value="Unassembled WGS sequence"/>
</dbReference>
<dbReference type="EMBL" id="LSSN01000828">
    <property type="protein sequence ID" value="OMJ22157.1"/>
    <property type="molecule type" value="Genomic_DNA"/>
</dbReference>
<dbReference type="GO" id="GO:0033204">
    <property type="term" value="F:ribonuclease P RNA binding"/>
    <property type="evidence" value="ECO:0007669"/>
    <property type="project" value="TreeGrafter"/>
</dbReference>
<dbReference type="InterPro" id="IPR002759">
    <property type="entry name" value="Pop5/Rpp14/Rnp2-like"/>
</dbReference>
<dbReference type="PANTHER" id="PTHR15441">
    <property type="entry name" value="RIBONUCLEASE P PROTEIN SUBUNIT P14"/>
    <property type="match status" value="1"/>
</dbReference>
<comment type="similarity">
    <text evidence="1">Belongs to the eukaryotic/archaeal RNase P protein component 2 family.</text>
</comment>
<dbReference type="InterPro" id="IPR038085">
    <property type="entry name" value="Rnp2-like_sf"/>
</dbReference>
<dbReference type="STRING" id="133412.A0A1R1Y598"/>
<dbReference type="GO" id="GO:0005730">
    <property type="term" value="C:nucleolus"/>
    <property type="evidence" value="ECO:0007669"/>
    <property type="project" value="TreeGrafter"/>
</dbReference>
<evidence type="ECO:0000313" key="4">
    <source>
        <dbReference type="Proteomes" id="UP000187283"/>
    </source>
</evidence>
<dbReference type="Gene3D" id="3.30.70.3250">
    <property type="entry name" value="Ribonuclease P, Pop5 subunit"/>
    <property type="match status" value="1"/>
</dbReference>
<dbReference type="AlphaFoldDB" id="A0A1R1Y598"/>